<keyword evidence="5 16" id="KW-0732">Signal</keyword>
<keyword evidence="12" id="KW-0624">Polysaccharide degradation</keyword>
<keyword evidence="18" id="KW-0378">Hydrolase</keyword>
<dbReference type="OrthoDB" id="3496539at2759"/>
<gene>
    <name evidence="18" type="ORF">FN846DRAFT_945794</name>
</gene>
<evidence type="ECO:0000256" key="6">
    <source>
        <dbReference type="ARBA" id="ARBA00023001"/>
    </source>
</evidence>
<dbReference type="PANTHER" id="PTHR33353:SF10">
    <property type="entry name" value="ENDO-BETA-1,4-GLUCANASE D"/>
    <property type="match status" value="1"/>
</dbReference>
<dbReference type="AlphaFoldDB" id="A0A5J5EYS4"/>
<evidence type="ECO:0000256" key="12">
    <source>
        <dbReference type="ARBA" id="ARBA00023326"/>
    </source>
</evidence>
<evidence type="ECO:0000256" key="2">
    <source>
        <dbReference type="ARBA" id="ARBA00004613"/>
    </source>
</evidence>
<sequence>MQLLSTTLLLLSSASSALAHYRFYELIANGQTQAQFDYIRQWVPIYSNSPVTDVTSTNLRCNVDASPASDVISIAAGSTVGFVADTVVTHPGVFTAYLAKAPSSGVLTWDGDGDWFKIWQKGPTSITSSAITWDVTSTQWTFTIPKNTPNGQYLLRFEHIALHVASTVGGAQFYMSCAQIEITGGGSGTPGPTAKIPGVYSATDPGILINIYYPIPTSYTFPGPAVWSG</sequence>
<evidence type="ECO:0000256" key="3">
    <source>
        <dbReference type="ARBA" id="ARBA00022525"/>
    </source>
</evidence>
<evidence type="ECO:0000256" key="4">
    <source>
        <dbReference type="ARBA" id="ARBA00022723"/>
    </source>
</evidence>
<dbReference type="GO" id="GO:0004497">
    <property type="term" value="F:monooxygenase activity"/>
    <property type="evidence" value="ECO:0007669"/>
    <property type="project" value="UniProtKB-KW"/>
</dbReference>
<evidence type="ECO:0000256" key="13">
    <source>
        <dbReference type="ARBA" id="ARBA00044502"/>
    </source>
</evidence>
<evidence type="ECO:0000259" key="17">
    <source>
        <dbReference type="Pfam" id="PF03443"/>
    </source>
</evidence>
<evidence type="ECO:0000256" key="8">
    <source>
        <dbReference type="ARBA" id="ARBA00023008"/>
    </source>
</evidence>
<evidence type="ECO:0000256" key="10">
    <source>
        <dbReference type="ARBA" id="ARBA00023157"/>
    </source>
</evidence>
<keyword evidence="6" id="KW-0136">Cellulose degradation</keyword>
<evidence type="ECO:0000256" key="5">
    <source>
        <dbReference type="ARBA" id="ARBA00022729"/>
    </source>
</evidence>
<keyword evidence="9" id="KW-0503">Monooxygenase</keyword>
<dbReference type="CDD" id="cd21175">
    <property type="entry name" value="LPMO_AA9"/>
    <property type="match status" value="1"/>
</dbReference>
<evidence type="ECO:0000256" key="16">
    <source>
        <dbReference type="SAM" id="SignalP"/>
    </source>
</evidence>
<keyword evidence="4" id="KW-0479">Metal-binding</keyword>
<keyword evidence="10" id="KW-1015">Disulfide bond</keyword>
<feature type="signal peptide" evidence="16">
    <location>
        <begin position="1"/>
        <end position="19"/>
    </location>
</feature>
<evidence type="ECO:0000256" key="7">
    <source>
        <dbReference type="ARBA" id="ARBA00023002"/>
    </source>
</evidence>
<evidence type="ECO:0000313" key="19">
    <source>
        <dbReference type="Proteomes" id="UP000326924"/>
    </source>
</evidence>
<comment type="subcellular location">
    <subcellularLocation>
        <location evidence="2">Secreted</location>
    </subcellularLocation>
</comment>
<protein>
    <recommendedName>
        <fullName evidence="15">lytic cellulose monooxygenase (C4-dehydrogenating)</fullName>
        <ecNumber evidence="15">1.14.99.56</ecNumber>
    </recommendedName>
</protein>
<dbReference type="Pfam" id="PF03443">
    <property type="entry name" value="AA9"/>
    <property type="match status" value="1"/>
</dbReference>
<dbReference type="GO" id="GO:0030245">
    <property type="term" value="P:cellulose catabolic process"/>
    <property type="evidence" value="ECO:0007669"/>
    <property type="project" value="UniProtKB-KW"/>
</dbReference>
<dbReference type="GO" id="GO:0046872">
    <property type="term" value="F:metal ion binding"/>
    <property type="evidence" value="ECO:0007669"/>
    <property type="project" value="UniProtKB-KW"/>
</dbReference>
<evidence type="ECO:0000256" key="15">
    <source>
        <dbReference type="ARBA" id="ARBA00047174"/>
    </source>
</evidence>
<organism evidence="18 19">
    <name type="scientific">Sphaerosporella brunnea</name>
    <dbReference type="NCBI Taxonomy" id="1250544"/>
    <lineage>
        <taxon>Eukaryota</taxon>
        <taxon>Fungi</taxon>
        <taxon>Dikarya</taxon>
        <taxon>Ascomycota</taxon>
        <taxon>Pezizomycotina</taxon>
        <taxon>Pezizomycetes</taxon>
        <taxon>Pezizales</taxon>
        <taxon>Pyronemataceae</taxon>
        <taxon>Sphaerosporella</taxon>
    </lineage>
</organism>
<keyword evidence="7" id="KW-0560">Oxidoreductase</keyword>
<evidence type="ECO:0000256" key="14">
    <source>
        <dbReference type="ARBA" id="ARBA00045077"/>
    </source>
</evidence>
<keyword evidence="3" id="KW-0964">Secreted</keyword>
<keyword evidence="8" id="KW-0186">Copper</keyword>
<proteinExistence type="inferred from homology"/>
<dbReference type="PANTHER" id="PTHR33353">
    <property type="entry name" value="PUTATIVE (AFU_ORTHOLOGUE AFUA_1G12560)-RELATED"/>
    <property type="match status" value="1"/>
</dbReference>
<keyword evidence="11" id="KW-0119">Carbohydrate metabolism</keyword>
<dbReference type="InterPro" id="IPR005103">
    <property type="entry name" value="AA9_LPMO"/>
</dbReference>
<name>A0A5J5EYS4_9PEZI</name>
<comment type="similarity">
    <text evidence="13">Belongs to the polysaccharide monooxygenase AA9 family.</text>
</comment>
<comment type="catalytic activity">
    <reaction evidence="14">
        <text>[(1-&gt;4)-beta-D-glucosyl]n+m + reduced acceptor + O2 = 4-dehydro-beta-D-glucosyl-[(1-&gt;4)-beta-D-glucosyl]n-1 + [(1-&gt;4)-beta-D-glucosyl]m + acceptor + H2O.</text>
        <dbReference type="EC" id="1.14.99.56"/>
    </reaction>
</comment>
<keyword evidence="19" id="KW-1185">Reference proteome</keyword>
<comment type="caution">
    <text evidence="18">The sequence shown here is derived from an EMBL/GenBank/DDBJ whole genome shotgun (WGS) entry which is preliminary data.</text>
</comment>
<dbReference type="EC" id="1.14.99.56" evidence="15"/>
<evidence type="ECO:0000313" key="18">
    <source>
        <dbReference type="EMBL" id="KAA8908213.1"/>
    </source>
</evidence>
<comment type="cofactor">
    <cofactor evidence="1">
        <name>Cu(2+)</name>
        <dbReference type="ChEBI" id="CHEBI:29036"/>
    </cofactor>
</comment>
<evidence type="ECO:0000256" key="1">
    <source>
        <dbReference type="ARBA" id="ARBA00001973"/>
    </source>
</evidence>
<feature type="chain" id="PRO_5023904461" description="lytic cellulose monooxygenase (C4-dehydrogenating)" evidence="16">
    <location>
        <begin position="20"/>
        <end position="229"/>
    </location>
</feature>
<dbReference type="Proteomes" id="UP000326924">
    <property type="component" value="Unassembled WGS sequence"/>
</dbReference>
<dbReference type="GO" id="GO:0016787">
    <property type="term" value="F:hydrolase activity"/>
    <property type="evidence" value="ECO:0007669"/>
    <property type="project" value="UniProtKB-KW"/>
</dbReference>
<dbReference type="InParanoid" id="A0A5J5EYS4"/>
<dbReference type="Gene3D" id="2.70.50.70">
    <property type="match status" value="1"/>
</dbReference>
<evidence type="ECO:0000256" key="9">
    <source>
        <dbReference type="ARBA" id="ARBA00023033"/>
    </source>
</evidence>
<accession>A0A5J5EYS4</accession>
<dbReference type="InterPro" id="IPR049892">
    <property type="entry name" value="AA9"/>
</dbReference>
<dbReference type="EMBL" id="VXIS01000070">
    <property type="protein sequence ID" value="KAA8908213.1"/>
    <property type="molecule type" value="Genomic_DNA"/>
</dbReference>
<evidence type="ECO:0000256" key="11">
    <source>
        <dbReference type="ARBA" id="ARBA00023277"/>
    </source>
</evidence>
<reference evidence="18 19" key="1">
    <citation type="submission" date="2019-09" db="EMBL/GenBank/DDBJ databases">
        <title>Draft genome of the ectomycorrhizal ascomycete Sphaerosporella brunnea.</title>
        <authorList>
            <consortium name="DOE Joint Genome Institute"/>
            <person name="Benucci G.M."/>
            <person name="Marozzi G."/>
            <person name="Antonielli L."/>
            <person name="Sanchez S."/>
            <person name="Marco P."/>
            <person name="Wang X."/>
            <person name="Falini L.B."/>
            <person name="Barry K."/>
            <person name="Haridas S."/>
            <person name="Lipzen A."/>
            <person name="Labutti K."/>
            <person name="Grigoriev I.V."/>
            <person name="Murat C."/>
            <person name="Martin F."/>
            <person name="Albertini E."/>
            <person name="Donnini D."/>
            <person name="Bonito G."/>
        </authorList>
    </citation>
    <scope>NUCLEOTIDE SEQUENCE [LARGE SCALE GENOMIC DNA]</scope>
    <source>
        <strain evidence="18 19">Sb_GMNB300</strain>
    </source>
</reference>
<dbReference type="GO" id="GO:0005576">
    <property type="term" value="C:extracellular region"/>
    <property type="evidence" value="ECO:0007669"/>
    <property type="project" value="UniProtKB-SubCell"/>
</dbReference>
<feature type="domain" description="Auxiliary Activity family 9 catalytic" evidence="17">
    <location>
        <begin position="20"/>
        <end position="219"/>
    </location>
</feature>